<sequence length="264" mass="29821">LPLLVLLSVYALFPYSETSVGGNYNLHFLDSTSRRVLYQSEPITLNSLDLSKYGKYIPKHALIPYLPLCLYVPNAGFLWADSDELEAEDQAETQNGAFFSDPFGTRYPWALEEPTTPGEQLDKDQLEFVQSHVWPGALVYLRSRIDGRYLGTVEDQNSTSSNEMLDKDENDEQDGLFKRLWVGMHAKKSAASVWILEHDPERDAGFRLYNPHKECYLATKFRTYGLTTTNGIVEEDPHGTYEASCTRVVSKCASTIWVIEGASS</sequence>
<comment type="caution">
    <text evidence="2">The sequence shown here is derived from an EMBL/GenBank/DDBJ whole genome shotgun (WGS) entry which is preliminary data.</text>
</comment>
<gene>
    <name evidence="2" type="ORF">B0J13DRAFT_391189</name>
</gene>
<keyword evidence="3" id="KW-1185">Reference proteome</keyword>
<organism evidence="2 3">
    <name type="scientific">Dactylonectria estremocensis</name>
    <dbReference type="NCBI Taxonomy" id="1079267"/>
    <lineage>
        <taxon>Eukaryota</taxon>
        <taxon>Fungi</taxon>
        <taxon>Dikarya</taxon>
        <taxon>Ascomycota</taxon>
        <taxon>Pezizomycotina</taxon>
        <taxon>Sordariomycetes</taxon>
        <taxon>Hypocreomycetidae</taxon>
        <taxon>Hypocreales</taxon>
        <taxon>Nectriaceae</taxon>
        <taxon>Dactylonectria</taxon>
    </lineage>
</organism>
<feature type="chain" id="PRO_5040109556" evidence="1">
    <location>
        <begin position="19"/>
        <end position="264"/>
    </location>
</feature>
<proteinExistence type="predicted"/>
<evidence type="ECO:0000256" key="1">
    <source>
        <dbReference type="SAM" id="SignalP"/>
    </source>
</evidence>
<keyword evidence="1" id="KW-0732">Signal</keyword>
<feature type="non-terminal residue" evidence="2">
    <location>
        <position position="264"/>
    </location>
</feature>
<protein>
    <submittedName>
        <fullName evidence="2">Uncharacterized protein</fullName>
    </submittedName>
</protein>
<name>A0A9P9D842_9HYPO</name>
<evidence type="ECO:0000313" key="2">
    <source>
        <dbReference type="EMBL" id="KAH7115440.1"/>
    </source>
</evidence>
<accession>A0A9P9D842</accession>
<feature type="signal peptide" evidence="1">
    <location>
        <begin position="1"/>
        <end position="18"/>
    </location>
</feature>
<dbReference type="OrthoDB" id="4717190at2759"/>
<dbReference type="Proteomes" id="UP000717696">
    <property type="component" value="Unassembled WGS sequence"/>
</dbReference>
<evidence type="ECO:0000313" key="3">
    <source>
        <dbReference type="Proteomes" id="UP000717696"/>
    </source>
</evidence>
<dbReference type="EMBL" id="JAGMUU010000038">
    <property type="protein sequence ID" value="KAH7115440.1"/>
    <property type="molecule type" value="Genomic_DNA"/>
</dbReference>
<feature type="non-terminal residue" evidence="2">
    <location>
        <position position="1"/>
    </location>
</feature>
<dbReference type="AlphaFoldDB" id="A0A9P9D842"/>
<reference evidence="2" key="1">
    <citation type="journal article" date="2021" name="Nat. Commun.">
        <title>Genetic determinants of endophytism in the Arabidopsis root mycobiome.</title>
        <authorList>
            <person name="Mesny F."/>
            <person name="Miyauchi S."/>
            <person name="Thiergart T."/>
            <person name="Pickel B."/>
            <person name="Atanasova L."/>
            <person name="Karlsson M."/>
            <person name="Huettel B."/>
            <person name="Barry K.W."/>
            <person name="Haridas S."/>
            <person name="Chen C."/>
            <person name="Bauer D."/>
            <person name="Andreopoulos W."/>
            <person name="Pangilinan J."/>
            <person name="LaButti K."/>
            <person name="Riley R."/>
            <person name="Lipzen A."/>
            <person name="Clum A."/>
            <person name="Drula E."/>
            <person name="Henrissat B."/>
            <person name="Kohler A."/>
            <person name="Grigoriev I.V."/>
            <person name="Martin F.M."/>
            <person name="Hacquard S."/>
        </authorList>
    </citation>
    <scope>NUCLEOTIDE SEQUENCE</scope>
    <source>
        <strain evidence="2">MPI-CAGE-AT-0021</strain>
    </source>
</reference>